<dbReference type="InterPro" id="IPR023034">
    <property type="entry name" value="PPIase_SurA"/>
</dbReference>
<keyword evidence="3" id="KW-0574">Periplasm</keyword>
<reference evidence="8" key="1">
    <citation type="submission" date="2015-10" db="EMBL/GenBank/DDBJ databases">
        <authorList>
            <person name="Gilbert D.G."/>
        </authorList>
    </citation>
    <scope>NUCLEOTIDE SEQUENCE</scope>
</reference>
<dbReference type="GO" id="GO:0050821">
    <property type="term" value="P:protein stabilization"/>
    <property type="evidence" value="ECO:0007669"/>
    <property type="project" value="InterPro"/>
</dbReference>
<evidence type="ECO:0000256" key="3">
    <source>
        <dbReference type="ARBA" id="ARBA00022764"/>
    </source>
</evidence>
<dbReference type="InterPro" id="IPR046357">
    <property type="entry name" value="PPIase_dom_sf"/>
</dbReference>
<dbReference type="Gene3D" id="3.10.50.40">
    <property type="match status" value="2"/>
</dbReference>
<dbReference type="PANTHER" id="PTHR47637:SF1">
    <property type="entry name" value="CHAPERONE SURA"/>
    <property type="match status" value="1"/>
</dbReference>
<evidence type="ECO:0000256" key="4">
    <source>
        <dbReference type="ARBA" id="ARBA00023110"/>
    </source>
</evidence>
<dbReference type="EMBL" id="CZRL01000077">
    <property type="protein sequence ID" value="CUS52146.1"/>
    <property type="molecule type" value="Genomic_DNA"/>
</dbReference>
<evidence type="ECO:0000256" key="1">
    <source>
        <dbReference type="ARBA" id="ARBA00022729"/>
    </source>
</evidence>
<evidence type="ECO:0000256" key="5">
    <source>
        <dbReference type="ARBA" id="ARBA00023186"/>
    </source>
</evidence>
<dbReference type="Pfam" id="PF09312">
    <property type="entry name" value="SurA_N"/>
    <property type="match status" value="1"/>
</dbReference>
<dbReference type="EC" id="5.2.1.8" evidence="8"/>
<dbReference type="HAMAP" id="MF_01183">
    <property type="entry name" value="Chaperone_SurA"/>
    <property type="match status" value="1"/>
</dbReference>
<dbReference type="InterPro" id="IPR000297">
    <property type="entry name" value="PPIase_PpiC"/>
</dbReference>
<keyword evidence="5" id="KW-0143">Chaperone</keyword>
<evidence type="ECO:0000259" key="7">
    <source>
        <dbReference type="PROSITE" id="PS50198"/>
    </source>
</evidence>
<dbReference type="GO" id="GO:0043165">
    <property type="term" value="P:Gram-negative-bacterium-type cell outer membrane assembly"/>
    <property type="evidence" value="ECO:0007669"/>
    <property type="project" value="InterPro"/>
</dbReference>
<dbReference type="AlphaFoldDB" id="A0A160TQT8"/>
<dbReference type="InterPro" id="IPR050280">
    <property type="entry name" value="OMP_Chaperone_SurA"/>
</dbReference>
<evidence type="ECO:0000313" key="8">
    <source>
        <dbReference type="EMBL" id="CUS52146.1"/>
    </source>
</evidence>
<proteinExistence type="inferred from homology"/>
<gene>
    <name evidence="8" type="ORF">MGWOODY_XGa1122</name>
</gene>
<dbReference type="GO" id="GO:0051082">
    <property type="term" value="F:unfolded protein binding"/>
    <property type="evidence" value="ECO:0007669"/>
    <property type="project" value="InterPro"/>
</dbReference>
<dbReference type="PROSITE" id="PS50198">
    <property type="entry name" value="PPIC_PPIASE_2"/>
    <property type="match status" value="2"/>
</dbReference>
<protein>
    <submittedName>
        <fullName evidence="8">Survival protein SurA (Peptidyl-prolyl cis-trans isomerase SurA)</fullName>
        <ecNumber evidence="8">5.2.1.8</ecNumber>
    </submittedName>
</protein>
<organism evidence="8">
    <name type="scientific">hydrothermal vent metagenome</name>
    <dbReference type="NCBI Taxonomy" id="652676"/>
    <lineage>
        <taxon>unclassified sequences</taxon>
        <taxon>metagenomes</taxon>
        <taxon>ecological metagenomes</taxon>
    </lineage>
</organism>
<dbReference type="GO" id="GO:0030288">
    <property type="term" value="C:outer membrane-bounded periplasmic space"/>
    <property type="evidence" value="ECO:0007669"/>
    <property type="project" value="InterPro"/>
</dbReference>
<dbReference type="InterPro" id="IPR027304">
    <property type="entry name" value="Trigger_fact/SurA_dom_sf"/>
</dbReference>
<dbReference type="GO" id="GO:0042277">
    <property type="term" value="F:peptide binding"/>
    <property type="evidence" value="ECO:0007669"/>
    <property type="project" value="InterPro"/>
</dbReference>
<keyword evidence="2" id="KW-0677">Repeat</keyword>
<dbReference type="Pfam" id="PF00639">
    <property type="entry name" value="Rotamase"/>
    <property type="match status" value="2"/>
</dbReference>
<dbReference type="PANTHER" id="PTHR47637">
    <property type="entry name" value="CHAPERONE SURA"/>
    <property type="match status" value="1"/>
</dbReference>
<keyword evidence="6 8" id="KW-0413">Isomerase</keyword>
<keyword evidence="1" id="KW-0732">Signal</keyword>
<feature type="domain" description="PpiC" evidence="7">
    <location>
        <begin position="193"/>
        <end position="294"/>
    </location>
</feature>
<dbReference type="GO" id="GO:0003755">
    <property type="term" value="F:peptidyl-prolyl cis-trans isomerase activity"/>
    <property type="evidence" value="ECO:0007669"/>
    <property type="project" value="UniProtKB-KW"/>
</dbReference>
<dbReference type="Gene3D" id="1.10.4030.10">
    <property type="entry name" value="Porin chaperone SurA, peptide-binding domain"/>
    <property type="match status" value="1"/>
</dbReference>
<feature type="domain" description="PpiC" evidence="7">
    <location>
        <begin position="303"/>
        <end position="402"/>
    </location>
</feature>
<evidence type="ECO:0000256" key="2">
    <source>
        <dbReference type="ARBA" id="ARBA00022737"/>
    </source>
</evidence>
<sequence length="452" mass="50801">MATSLKRVEFVQLALPSQKDKPKLLVVIVLCLLVVVSDLGMSSDSIDRVVAVVNQDIITESELRQEVVRTQRELRAKGQEIPPLADLKVNLLESMIVHLIQIQRIEFLNINVADDMVMTVVNDIARNNQLSLTQLQIEIERGGLTFEEYVEDIRDQIAIRRLVNQEVARQITVTDQEIDEFLTQNPNALPKRPIELDLAHILIAVPTDAIEEDIAIRENRIRGIQDEISDGLPFSDAAILYSDSPDGPEGGRLGWRLNADLPALFVKAVSELEVGMVSSVIRSPRGFHIVQLLNRRGGEVNLVEQSRVRHILLAPNVVSGEAQIRQRLERIRQRILAGAPFSQMAKLHSQDQQSRAKGGDLGWLSPGDSNGEFEKVASELAVGEISTVVQTGAGFHLVQLDARRTRNMSGRIKRSHARQQVRTRKVNEKYEEWLGEIRDIAYIEYRVAQDDL</sequence>
<dbReference type="GO" id="GO:0006457">
    <property type="term" value="P:protein folding"/>
    <property type="evidence" value="ECO:0007669"/>
    <property type="project" value="InterPro"/>
</dbReference>
<dbReference type="InterPro" id="IPR015391">
    <property type="entry name" value="SurA_N"/>
</dbReference>
<name>A0A160TQT8_9ZZZZ</name>
<dbReference type="SUPFAM" id="SSF54534">
    <property type="entry name" value="FKBP-like"/>
    <property type="match status" value="2"/>
</dbReference>
<evidence type="ECO:0000256" key="6">
    <source>
        <dbReference type="ARBA" id="ARBA00023235"/>
    </source>
</evidence>
<accession>A0A160TQT8</accession>
<keyword evidence="4" id="KW-0697">Rotamase</keyword>
<dbReference type="SUPFAM" id="SSF109998">
    <property type="entry name" value="Triger factor/SurA peptide-binding domain-like"/>
    <property type="match status" value="1"/>
</dbReference>